<feature type="signal peptide" evidence="2">
    <location>
        <begin position="1"/>
        <end position="28"/>
    </location>
</feature>
<evidence type="ECO:0000256" key="2">
    <source>
        <dbReference type="SAM" id="SignalP"/>
    </source>
</evidence>
<evidence type="ECO:0000313" key="4">
    <source>
        <dbReference type="Proteomes" id="UP000000305"/>
    </source>
</evidence>
<accession>E9GZQ2</accession>
<feature type="region of interest" description="Disordered" evidence="1">
    <location>
        <begin position="191"/>
        <end position="210"/>
    </location>
</feature>
<keyword evidence="2" id="KW-0732">Signal</keyword>
<protein>
    <submittedName>
        <fullName evidence="3">Uncharacterized protein</fullName>
    </submittedName>
</protein>
<dbReference type="Proteomes" id="UP000000305">
    <property type="component" value="Unassembled WGS sequence"/>
</dbReference>
<dbReference type="KEGG" id="dpx:DAPPUDRAFT_306925"/>
<reference evidence="3 4" key="1">
    <citation type="journal article" date="2011" name="Science">
        <title>The ecoresponsive genome of Daphnia pulex.</title>
        <authorList>
            <person name="Colbourne J.K."/>
            <person name="Pfrender M.E."/>
            <person name="Gilbert D."/>
            <person name="Thomas W.K."/>
            <person name="Tucker A."/>
            <person name="Oakley T.H."/>
            <person name="Tokishita S."/>
            <person name="Aerts A."/>
            <person name="Arnold G.J."/>
            <person name="Basu M.K."/>
            <person name="Bauer D.J."/>
            <person name="Caceres C.E."/>
            <person name="Carmel L."/>
            <person name="Casola C."/>
            <person name="Choi J.H."/>
            <person name="Detter J.C."/>
            <person name="Dong Q."/>
            <person name="Dusheyko S."/>
            <person name="Eads B.D."/>
            <person name="Frohlich T."/>
            <person name="Geiler-Samerotte K.A."/>
            <person name="Gerlach D."/>
            <person name="Hatcher P."/>
            <person name="Jogdeo S."/>
            <person name="Krijgsveld J."/>
            <person name="Kriventseva E.V."/>
            <person name="Kultz D."/>
            <person name="Laforsch C."/>
            <person name="Lindquist E."/>
            <person name="Lopez J."/>
            <person name="Manak J.R."/>
            <person name="Muller J."/>
            <person name="Pangilinan J."/>
            <person name="Patwardhan R.P."/>
            <person name="Pitluck S."/>
            <person name="Pritham E.J."/>
            <person name="Rechtsteiner A."/>
            <person name="Rho M."/>
            <person name="Rogozin I.B."/>
            <person name="Sakarya O."/>
            <person name="Salamov A."/>
            <person name="Schaack S."/>
            <person name="Shapiro H."/>
            <person name="Shiga Y."/>
            <person name="Skalitzky C."/>
            <person name="Smith Z."/>
            <person name="Souvorov A."/>
            <person name="Sung W."/>
            <person name="Tang Z."/>
            <person name="Tsuchiya D."/>
            <person name="Tu H."/>
            <person name="Vos H."/>
            <person name="Wang M."/>
            <person name="Wolf Y.I."/>
            <person name="Yamagata H."/>
            <person name="Yamada T."/>
            <person name="Ye Y."/>
            <person name="Shaw J.R."/>
            <person name="Andrews J."/>
            <person name="Crease T.J."/>
            <person name="Tang H."/>
            <person name="Lucas S.M."/>
            <person name="Robertson H.M."/>
            <person name="Bork P."/>
            <person name="Koonin E.V."/>
            <person name="Zdobnov E.M."/>
            <person name="Grigoriev I.V."/>
            <person name="Lynch M."/>
            <person name="Boore J.L."/>
        </authorList>
    </citation>
    <scope>NUCLEOTIDE SEQUENCE [LARGE SCALE GENOMIC DNA]</scope>
</reference>
<feature type="compositionally biased region" description="Low complexity" evidence="1">
    <location>
        <begin position="200"/>
        <end position="210"/>
    </location>
</feature>
<dbReference type="EMBL" id="GL732578">
    <property type="protein sequence ID" value="EFX75033.1"/>
    <property type="molecule type" value="Genomic_DNA"/>
</dbReference>
<gene>
    <name evidence="3" type="ORF">DAPPUDRAFT_306925</name>
</gene>
<dbReference type="OrthoDB" id="6354902at2759"/>
<feature type="chain" id="PRO_5003237608" evidence="2">
    <location>
        <begin position="29"/>
        <end position="419"/>
    </location>
</feature>
<keyword evidence="4" id="KW-1185">Reference proteome</keyword>
<name>E9GZQ2_DAPPU</name>
<evidence type="ECO:0000313" key="3">
    <source>
        <dbReference type="EMBL" id="EFX75033.1"/>
    </source>
</evidence>
<dbReference type="HOGENOM" id="CLU_655980_0_0_1"/>
<organism evidence="3 4">
    <name type="scientific">Daphnia pulex</name>
    <name type="common">Water flea</name>
    <dbReference type="NCBI Taxonomy" id="6669"/>
    <lineage>
        <taxon>Eukaryota</taxon>
        <taxon>Metazoa</taxon>
        <taxon>Ecdysozoa</taxon>
        <taxon>Arthropoda</taxon>
        <taxon>Crustacea</taxon>
        <taxon>Branchiopoda</taxon>
        <taxon>Diplostraca</taxon>
        <taxon>Cladocera</taxon>
        <taxon>Anomopoda</taxon>
        <taxon>Daphniidae</taxon>
        <taxon>Daphnia</taxon>
    </lineage>
</organism>
<sequence>MKFFNMRNGAAVSVWLLFFQVSIKFSESSSSRLVEINSKSRSSRKPVNIQRVTRNEEMLTRQNNQRTDHGKDVVTNTKDNKESSIATIDDFLETKVESFNATALPTIEEEISPINLAALNKVEQLAFPLDVDISSLPISDPIGTSSFLNILDESESNSDTKNSTHQLEDSLIDPKMIESEPFLTILVNSPPQVVTEPSKPDSSPASPSGSVNVPLSYLHLRVPIPPSASAIAIAPLSLLPYKPVSPIPPSLVEAPENVEISSSAAKSMTHSSTSPEKISKSTNLTVLPLNTSTSVKIDLKSHSGQQVLKHNSDKHQNVYQILPPLLGVIYRVAPQTWIAPPSLDQEFQFDQSNKFNLATSYGIPHAGHPLYGNNHRQKFGSPPTLRALGFPPISSTRDNLRHEVNWARVGQTFRSTNFD</sequence>
<dbReference type="AlphaFoldDB" id="E9GZQ2"/>
<proteinExistence type="predicted"/>
<dbReference type="InParanoid" id="E9GZQ2"/>
<evidence type="ECO:0000256" key="1">
    <source>
        <dbReference type="SAM" id="MobiDB-lite"/>
    </source>
</evidence>